<evidence type="ECO:0000256" key="3">
    <source>
        <dbReference type="SAM" id="SignalP"/>
    </source>
</evidence>
<accession>A0A1N7M0H6</accession>
<dbReference type="EMBL" id="FTOM01000005">
    <property type="protein sequence ID" value="SIS79562.1"/>
    <property type="molecule type" value="Genomic_DNA"/>
</dbReference>
<dbReference type="PIRSF" id="PIRSF002741">
    <property type="entry name" value="MppA"/>
    <property type="match status" value="1"/>
</dbReference>
<comment type="similarity">
    <text evidence="2">Belongs to the bacterial solute-binding protein 5 family.</text>
</comment>
<feature type="domain" description="Solute-binding protein family 5" evidence="4">
    <location>
        <begin position="63"/>
        <end position="416"/>
    </location>
</feature>
<keyword evidence="3" id="KW-0732">Signal</keyword>
<protein>
    <submittedName>
        <fullName evidence="5">Peptide/nickel transport system substrate-binding protein</fullName>
    </submittedName>
</protein>
<dbReference type="RefSeq" id="WP_076365983.1">
    <property type="nucleotide sequence ID" value="NZ_FTOM01000005.1"/>
</dbReference>
<dbReference type="Proteomes" id="UP000186098">
    <property type="component" value="Unassembled WGS sequence"/>
</dbReference>
<dbReference type="PANTHER" id="PTHR30290:SF83">
    <property type="entry name" value="ABC TRANSPORTER SUBSTRATE-BINDING PROTEIN"/>
    <property type="match status" value="1"/>
</dbReference>
<dbReference type="GO" id="GO:0043190">
    <property type="term" value="C:ATP-binding cassette (ABC) transporter complex"/>
    <property type="evidence" value="ECO:0007669"/>
    <property type="project" value="InterPro"/>
</dbReference>
<dbReference type="GO" id="GO:1904680">
    <property type="term" value="F:peptide transmembrane transporter activity"/>
    <property type="evidence" value="ECO:0007669"/>
    <property type="project" value="TreeGrafter"/>
</dbReference>
<evidence type="ECO:0000259" key="4">
    <source>
        <dbReference type="Pfam" id="PF00496"/>
    </source>
</evidence>
<dbReference type="InterPro" id="IPR039424">
    <property type="entry name" value="SBP_5"/>
</dbReference>
<dbReference type="STRING" id="407234.SAMN05421795_10510"/>
<dbReference type="Pfam" id="PF00496">
    <property type="entry name" value="SBP_bac_5"/>
    <property type="match status" value="1"/>
</dbReference>
<organism evidence="5 6">
    <name type="scientific">Phaeovulum vinaykumarii</name>
    <dbReference type="NCBI Taxonomy" id="407234"/>
    <lineage>
        <taxon>Bacteria</taxon>
        <taxon>Pseudomonadati</taxon>
        <taxon>Pseudomonadota</taxon>
        <taxon>Alphaproteobacteria</taxon>
        <taxon>Rhodobacterales</taxon>
        <taxon>Paracoccaceae</taxon>
        <taxon>Phaeovulum</taxon>
    </lineage>
</organism>
<name>A0A1N7M0H6_9RHOB</name>
<dbReference type="CDD" id="cd08490">
    <property type="entry name" value="PBP2_NikA_DppA_OppA_like_3"/>
    <property type="match status" value="1"/>
</dbReference>
<dbReference type="InterPro" id="IPR030678">
    <property type="entry name" value="Peptide/Ni-bd"/>
</dbReference>
<evidence type="ECO:0000256" key="1">
    <source>
        <dbReference type="ARBA" id="ARBA00004418"/>
    </source>
</evidence>
<gene>
    <name evidence="5" type="ORF">SAMN05421795_10510</name>
</gene>
<evidence type="ECO:0000313" key="5">
    <source>
        <dbReference type="EMBL" id="SIS79562.1"/>
    </source>
</evidence>
<evidence type="ECO:0000313" key="6">
    <source>
        <dbReference type="Proteomes" id="UP000186098"/>
    </source>
</evidence>
<feature type="signal peptide" evidence="3">
    <location>
        <begin position="1"/>
        <end position="20"/>
    </location>
</feature>
<dbReference type="PANTHER" id="PTHR30290">
    <property type="entry name" value="PERIPLASMIC BINDING COMPONENT OF ABC TRANSPORTER"/>
    <property type="match status" value="1"/>
</dbReference>
<proteinExistence type="inferred from homology"/>
<dbReference type="GO" id="GO:0015833">
    <property type="term" value="P:peptide transport"/>
    <property type="evidence" value="ECO:0007669"/>
    <property type="project" value="TreeGrafter"/>
</dbReference>
<dbReference type="SUPFAM" id="SSF53850">
    <property type="entry name" value="Periplasmic binding protein-like II"/>
    <property type="match status" value="1"/>
</dbReference>
<dbReference type="GO" id="GO:0030288">
    <property type="term" value="C:outer membrane-bounded periplasmic space"/>
    <property type="evidence" value="ECO:0007669"/>
    <property type="project" value="UniProtKB-ARBA"/>
</dbReference>
<evidence type="ECO:0000256" key="2">
    <source>
        <dbReference type="ARBA" id="ARBA00005695"/>
    </source>
</evidence>
<dbReference type="AlphaFoldDB" id="A0A1N7M0H6"/>
<feature type="chain" id="PRO_5013337764" evidence="3">
    <location>
        <begin position="21"/>
        <end position="497"/>
    </location>
</feature>
<keyword evidence="6" id="KW-1185">Reference proteome</keyword>
<dbReference type="Gene3D" id="3.10.105.10">
    <property type="entry name" value="Dipeptide-binding Protein, Domain 3"/>
    <property type="match status" value="1"/>
</dbReference>
<dbReference type="OrthoDB" id="9803988at2"/>
<comment type="subcellular location">
    <subcellularLocation>
        <location evidence="1">Periplasm</location>
    </subcellularLocation>
</comment>
<dbReference type="Gene3D" id="3.40.190.10">
    <property type="entry name" value="Periplasmic binding protein-like II"/>
    <property type="match status" value="1"/>
</dbReference>
<sequence length="497" mass="52644">MIRPTCLALMLFTAALPAQANDGVLDVVAPFELKGPDPIQSGNIFLKMDVVETLIDADAEGRLRPALATAWEVTPDGLTWRLDLREGVRFHDGTPMDGAAVATALNRALQNGGLLARAPVAEIRAAGAHRLEIRLESPFAMLPAMLAEYRSAIVAPSAIAADGSITALIGTGAYRVRELAPPNTLAVEAFDGYWGAPPAIPKAVYTAASRAETRALMAESGDADVTINLDPASVSRLRMADGLDVLSVAIPRVLMLKVNGARYDADMRRALSLAIDRDGIARAVLRYPAGATQMFPPGMAGWHDSSLAPLAYDPAAARAALAALGWQAGPDGILERQGEKLEIEILTYPDRPELPLVAAVLEQAFAAIGARATINATNYTEIPTRHNDGTLDTALFARNFALVPDPVGTLLQDYAPGGDWGAMGWSNPAFTEGVRAMAEGVAPDGTRASLVATMQAELPVLPIAWYQQTMAVSKGITGVVLDPFERTLGLKSVEWAE</sequence>
<dbReference type="InterPro" id="IPR000914">
    <property type="entry name" value="SBP_5_dom"/>
</dbReference>
<reference evidence="6" key="1">
    <citation type="submission" date="2017-01" db="EMBL/GenBank/DDBJ databases">
        <authorList>
            <person name="Varghese N."/>
            <person name="Submissions S."/>
        </authorList>
    </citation>
    <scope>NUCLEOTIDE SEQUENCE [LARGE SCALE GENOMIC DNA]</scope>
    <source>
        <strain evidence="6">DSM 18714</strain>
    </source>
</reference>